<protein>
    <submittedName>
        <fullName evidence="7">AAA family ATPase</fullName>
    </submittedName>
</protein>
<dbReference type="GO" id="GO:0006355">
    <property type="term" value="P:regulation of DNA-templated transcription"/>
    <property type="evidence" value="ECO:0007669"/>
    <property type="project" value="InterPro"/>
</dbReference>
<evidence type="ECO:0000256" key="3">
    <source>
        <dbReference type="ARBA" id="ARBA00023125"/>
    </source>
</evidence>
<evidence type="ECO:0000256" key="1">
    <source>
        <dbReference type="ARBA" id="ARBA00005820"/>
    </source>
</evidence>
<dbReference type="InterPro" id="IPR003593">
    <property type="entry name" value="AAA+_ATPase"/>
</dbReference>
<keyword evidence="2" id="KW-0805">Transcription regulation</keyword>
<evidence type="ECO:0000256" key="5">
    <source>
        <dbReference type="PROSITE-ProRule" id="PRU01091"/>
    </source>
</evidence>
<proteinExistence type="inferred from homology"/>
<dbReference type="InterPro" id="IPR041664">
    <property type="entry name" value="AAA_16"/>
</dbReference>
<dbReference type="RefSeq" id="WP_270024352.1">
    <property type="nucleotide sequence ID" value="NZ_JAPDDP010000009.1"/>
</dbReference>
<keyword evidence="4" id="KW-0804">Transcription</keyword>
<dbReference type="Pfam" id="PF00486">
    <property type="entry name" value="Trans_reg_C"/>
    <property type="match status" value="1"/>
</dbReference>
<dbReference type="Gene3D" id="1.10.10.10">
    <property type="entry name" value="Winged helix-like DNA-binding domain superfamily/Winged helix DNA-binding domain"/>
    <property type="match status" value="1"/>
</dbReference>
<dbReference type="PANTHER" id="PTHR35807">
    <property type="entry name" value="TRANSCRIPTIONAL REGULATOR REDD-RELATED"/>
    <property type="match status" value="1"/>
</dbReference>
<dbReference type="CDD" id="cd15831">
    <property type="entry name" value="BTAD"/>
    <property type="match status" value="1"/>
</dbReference>
<dbReference type="InterPro" id="IPR005158">
    <property type="entry name" value="BTAD"/>
</dbReference>
<dbReference type="Proteomes" id="UP001147653">
    <property type="component" value="Unassembled WGS sequence"/>
</dbReference>
<evidence type="ECO:0000313" key="8">
    <source>
        <dbReference type="Proteomes" id="UP001147653"/>
    </source>
</evidence>
<dbReference type="Pfam" id="PF03704">
    <property type="entry name" value="BTAD"/>
    <property type="match status" value="1"/>
</dbReference>
<dbReference type="SMART" id="SM00382">
    <property type="entry name" value="AAA"/>
    <property type="match status" value="1"/>
</dbReference>
<dbReference type="SMART" id="SM01043">
    <property type="entry name" value="BTAD"/>
    <property type="match status" value="1"/>
</dbReference>
<gene>
    <name evidence="7" type="ORF">OJ997_07025</name>
</gene>
<dbReference type="InterPro" id="IPR027417">
    <property type="entry name" value="P-loop_NTPase"/>
</dbReference>
<comment type="similarity">
    <text evidence="1">Belongs to the AfsR/DnrI/RedD regulatory family.</text>
</comment>
<dbReference type="GO" id="GO:0003677">
    <property type="term" value="F:DNA binding"/>
    <property type="evidence" value="ECO:0007669"/>
    <property type="project" value="UniProtKB-UniRule"/>
</dbReference>
<dbReference type="AlphaFoldDB" id="A0A9X3NCE6"/>
<keyword evidence="3 5" id="KW-0238">DNA-binding</keyword>
<dbReference type="InterPro" id="IPR016032">
    <property type="entry name" value="Sig_transdc_resp-reg_C-effctor"/>
</dbReference>
<name>A0A9X3NCE6_9ACTN</name>
<organism evidence="7 8">
    <name type="scientific">Solirubrobacter phytolaccae</name>
    <dbReference type="NCBI Taxonomy" id="1404360"/>
    <lineage>
        <taxon>Bacteria</taxon>
        <taxon>Bacillati</taxon>
        <taxon>Actinomycetota</taxon>
        <taxon>Thermoleophilia</taxon>
        <taxon>Solirubrobacterales</taxon>
        <taxon>Solirubrobacteraceae</taxon>
        <taxon>Solirubrobacter</taxon>
    </lineage>
</organism>
<dbReference type="GO" id="GO:0000160">
    <property type="term" value="P:phosphorelay signal transduction system"/>
    <property type="evidence" value="ECO:0007669"/>
    <property type="project" value="InterPro"/>
</dbReference>
<sequence>MGGARQRALLALLLLRANETLSPDRLIDELWGEHPPPTAGKTVQVYISRLRKALGPDGGVTTREHGYELQVDPEQLDAHRFERLVAEGRAELAEGRAARAASTLEGALALWRDTPLADLAFEPPVQREIARLEDLHVDALELLTDAELELGHHAHLVERLERLVAEHPFRERFRAQLMLALYRCDRQADALQAYRDARATLADELGIEPGERLRELERAILTHDPRLDLAPITPAATPEPTTAGAFVGRDAELAELTAGLDDAAAGHGRLFLLVGEPGIGKSRLAEELSAHARSRGALVLVGRCWEAGGAPAYWPWVQSLRAYVRRAEPETLRAQLGPGAADVAQLLPELRDVLPDLPTVAALDSEGARFRLFDSLTAFLKSVAGAQPLVLVLDDLHAADEPSLLLLQFLARELARSRVMVVGAYRDVDPTLSNALRTAVEELTREPVTRTVPLAGLAESDVARFIELAGVPATVLGASVHTETEGNPLFVGEIVRLLGKEQTLTIPASVRETIGRRLRHLSDDCNALLTTASVLGREFDLRLLRHVSELPSTTVLELLDEAADARVVSDVPGGALGRMRFAHALIRDAAYHRLTRARRVALHRRVGEGLEAIHQADLDPHLAELAHHFSEAAAGDGPVRAVYYASRAGARAVTLLAYEEAVRLYALALAALDAGGAATPEQRCGLLLVLGDAQGRRGDDRGAKATFLQAAELARAAGQSELLARATAGYGGRFLWARGLTDERLVPLLEEGLVAVGSSDSELRVRLLSRLAAALRHGPTRERRERLMDEAILMARRIDDPVTIASALTAAESALHAPHTASARLANAGEIVALAVRAGDREREFDGHEHAFWASWELGDPDRRARELAEMARVAGELRQPAQQWMLAAARATLALAQGRFDEAPALISRAYEIGAPTLAWNATAARALQRFIYCREQGGLAHYVLEVRDREDVFPSPLVHRSVLAHALAHLDRLDEAAELVVELLGHDLADWHVDEQWFVSLCLLAETCAMVGDVEAGAALYALLEPYADHNAVAVPELALDSASRPLGLLATLLGRFGDAERHFADAVAMNERMGARVWLEHTRRAQALRP</sequence>
<accession>A0A9X3NCE6</accession>
<reference evidence="7" key="1">
    <citation type="submission" date="2022-10" db="EMBL/GenBank/DDBJ databases">
        <title>The WGS of Solirubrobacter phytolaccae KCTC 29190.</title>
        <authorList>
            <person name="Jiang Z."/>
        </authorList>
    </citation>
    <scope>NUCLEOTIDE SEQUENCE</scope>
    <source>
        <strain evidence="7">KCTC 29190</strain>
    </source>
</reference>
<dbReference type="PANTHER" id="PTHR35807:SF1">
    <property type="entry name" value="TRANSCRIPTIONAL REGULATOR REDD"/>
    <property type="match status" value="1"/>
</dbReference>
<dbReference type="PROSITE" id="PS51755">
    <property type="entry name" value="OMPR_PHOB"/>
    <property type="match status" value="1"/>
</dbReference>
<dbReference type="SUPFAM" id="SSF48452">
    <property type="entry name" value="TPR-like"/>
    <property type="match status" value="1"/>
</dbReference>
<dbReference type="SMART" id="SM00862">
    <property type="entry name" value="Trans_reg_C"/>
    <property type="match status" value="1"/>
</dbReference>
<dbReference type="SUPFAM" id="SSF46894">
    <property type="entry name" value="C-terminal effector domain of the bipartite response regulators"/>
    <property type="match status" value="1"/>
</dbReference>
<dbReference type="InterPro" id="IPR036388">
    <property type="entry name" value="WH-like_DNA-bd_sf"/>
</dbReference>
<dbReference type="InterPro" id="IPR051677">
    <property type="entry name" value="AfsR-DnrI-RedD_regulator"/>
</dbReference>
<dbReference type="InterPro" id="IPR001867">
    <property type="entry name" value="OmpR/PhoB-type_DNA-bd"/>
</dbReference>
<dbReference type="Gene3D" id="3.40.50.300">
    <property type="entry name" value="P-loop containing nucleotide triphosphate hydrolases"/>
    <property type="match status" value="1"/>
</dbReference>
<evidence type="ECO:0000256" key="2">
    <source>
        <dbReference type="ARBA" id="ARBA00023015"/>
    </source>
</evidence>
<dbReference type="SUPFAM" id="SSF52540">
    <property type="entry name" value="P-loop containing nucleoside triphosphate hydrolases"/>
    <property type="match status" value="1"/>
</dbReference>
<evidence type="ECO:0000256" key="4">
    <source>
        <dbReference type="ARBA" id="ARBA00023163"/>
    </source>
</evidence>
<dbReference type="EMBL" id="JAPDDP010000009">
    <property type="protein sequence ID" value="MDA0180042.1"/>
    <property type="molecule type" value="Genomic_DNA"/>
</dbReference>
<feature type="domain" description="OmpR/PhoB-type" evidence="6">
    <location>
        <begin position="1"/>
        <end position="71"/>
    </location>
</feature>
<dbReference type="Gene3D" id="1.25.40.10">
    <property type="entry name" value="Tetratricopeptide repeat domain"/>
    <property type="match status" value="1"/>
</dbReference>
<dbReference type="Pfam" id="PF13191">
    <property type="entry name" value="AAA_16"/>
    <property type="match status" value="1"/>
</dbReference>
<keyword evidence="8" id="KW-1185">Reference proteome</keyword>
<evidence type="ECO:0000259" key="6">
    <source>
        <dbReference type="PROSITE" id="PS51755"/>
    </source>
</evidence>
<feature type="DNA-binding region" description="OmpR/PhoB-type" evidence="5">
    <location>
        <begin position="1"/>
        <end position="71"/>
    </location>
</feature>
<dbReference type="InterPro" id="IPR011990">
    <property type="entry name" value="TPR-like_helical_dom_sf"/>
</dbReference>
<comment type="caution">
    <text evidence="7">The sequence shown here is derived from an EMBL/GenBank/DDBJ whole genome shotgun (WGS) entry which is preliminary data.</text>
</comment>
<evidence type="ECO:0000313" key="7">
    <source>
        <dbReference type="EMBL" id="MDA0180042.1"/>
    </source>
</evidence>